<evidence type="ECO:0000313" key="2">
    <source>
        <dbReference type="Proteomes" id="UP000276133"/>
    </source>
</evidence>
<dbReference type="Proteomes" id="UP000276133">
    <property type="component" value="Unassembled WGS sequence"/>
</dbReference>
<keyword evidence="2" id="KW-1185">Reference proteome</keyword>
<reference evidence="1 2" key="1">
    <citation type="journal article" date="2018" name="Sci. Rep.">
        <title>Genomic signatures of local adaptation to the degree of environmental predictability in rotifers.</title>
        <authorList>
            <person name="Franch-Gras L."/>
            <person name="Hahn C."/>
            <person name="Garcia-Roger E.M."/>
            <person name="Carmona M.J."/>
            <person name="Serra M."/>
            <person name="Gomez A."/>
        </authorList>
    </citation>
    <scope>NUCLEOTIDE SEQUENCE [LARGE SCALE GENOMIC DNA]</scope>
    <source>
        <strain evidence="1">HYR1</strain>
    </source>
</reference>
<organism evidence="1 2">
    <name type="scientific">Brachionus plicatilis</name>
    <name type="common">Marine rotifer</name>
    <name type="synonym">Brachionus muelleri</name>
    <dbReference type="NCBI Taxonomy" id="10195"/>
    <lineage>
        <taxon>Eukaryota</taxon>
        <taxon>Metazoa</taxon>
        <taxon>Spiralia</taxon>
        <taxon>Gnathifera</taxon>
        <taxon>Rotifera</taxon>
        <taxon>Eurotatoria</taxon>
        <taxon>Monogononta</taxon>
        <taxon>Pseudotrocha</taxon>
        <taxon>Ploima</taxon>
        <taxon>Brachionidae</taxon>
        <taxon>Brachionus</taxon>
    </lineage>
</organism>
<accession>A0A3M7RX27</accession>
<name>A0A3M7RX27_BRAPC</name>
<sequence length="107" mass="12382">MVMTGMTHRINKFYCEDSVFLEWNIGEIELRQGEKKSKIGSSGLIVAKISTIYVQIFIKLDKILIILIIILKNKSHRNSVLFIGDFVRNSGQKNYDDNEKSNIIKEF</sequence>
<comment type="caution">
    <text evidence="1">The sequence shown here is derived from an EMBL/GenBank/DDBJ whole genome shotgun (WGS) entry which is preliminary data.</text>
</comment>
<protein>
    <submittedName>
        <fullName evidence="1">Uncharacterized protein</fullName>
    </submittedName>
</protein>
<gene>
    <name evidence="1" type="ORF">BpHYR1_021737</name>
</gene>
<dbReference type="EMBL" id="REGN01002446">
    <property type="protein sequence ID" value="RNA28032.1"/>
    <property type="molecule type" value="Genomic_DNA"/>
</dbReference>
<dbReference type="AlphaFoldDB" id="A0A3M7RX27"/>
<evidence type="ECO:0000313" key="1">
    <source>
        <dbReference type="EMBL" id="RNA28032.1"/>
    </source>
</evidence>
<proteinExistence type="predicted"/>